<reference evidence="8 9" key="1">
    <citation type="submission" date="2010-05" db="EMBL/GenBank/DDBJ databases">
        <title>The Genome Sequence of Thecamonas trahens ATCC 50062.</title>
        <authorList>
            <consortium name="The Broad Institute Genome Sequencing Platform"/>
            <person name="Russ C."/>
            <person name="Cuomo C."/>
            <person name="Shea T."/>
            <person name="Young S.K."/>
            <person name="Zeng Q."/>
            <person name="Koehrsen M."/>
            <person name="Haas B."/>
            <person name="Borodovsky M."/>
            <person name="Guigo R."/>
            <person name="Alvarado L."/>
            <person name="Berlin A."/>
            <person name="Bochicchio J."/>
            <person name="Borenstein D."/>
            <person name="Chapman S."/>
            <person name="Chen Z."/>
            <person name="Freedman E."/>
            <person name="Gellesch M."/>
            <person name="Goldberg J."/>
            <person name="Griggs A."/>
            <person name="Gujja S."/>
            <person name="Heilman E."/>
            <person name="Heiman D."/>
            <person name="Hepburn T."/>
            <person name="Howarth C."/>
            <person name="Jen D."/>
            <person name="Larson L."/>
            <person name="Mehta T."/>
            <person name="Park D."/>
            <person name="Pearson M."/>
            <person name="Roberts A."/>
            <person name="Saif S."/>
            <person name="Shenoy N."/>
            <person name="Sisk P."/>
            <person name="Stolte C."/>
            <person name="Sykes S."/>
            <person name="Thomson T."/>
            <person name="Walk T."/>
            <person name="White J."/>
            <person name="Yandava C."/>
            <person name="Burger G."/>
            <person name="Gray M.W."/>
            <person name="Holland P.W.H."/>
            <person name="King N."/>
            <person name="Lang F.B.F."/>
            <person name="Roger A.J."/>
            <person name="Ruiz-Trillo I."/>
            <person name="Lander E."/>
            <person name="Nusbaum C."/>
        </authorList>
    </citation>
    <scope>NUCLEOTIDE SEQUENCE [LARGE SCALE GENOMIC DNA]</scope>
    <source>
        <strain evidence="8 9">ATCC 50062</strain>
    </source>
</reference>
<dbReference type="GO" id="GO:0005484">
    <property type="term" value="F:SNAP receptor activity"/>
    <property type="evidence" value="ECO:0007669"/>
    <property type="project" value="TreeGrafter"/>
</dbReference>
<evidence type="ECO:0000313" key="9">
    <source>
        <dbReference type="Proteomes" id="UP000054408"/>
    </source>
</evidence>
<dbReference type="PANTHER" id="PTHR21230">
    <property type="entry name" value="VESICLE TRANSPORT V-SNARE PROTEIN VTI1-RELATED"/>
    <property type="match status" value="1"/>
</dbReference>
<dbReference type="EMBL" id="GL349458">
    <property type="protein sequence ID" value="KNC49839.1"/>
    <property type="molecule type" value="Genomic_DNA"/>
</dbReference>
<evidence type="ECO:0000256" key="3">
    <source>
        <dbReference type="ARBA" id="ARBA00022692"/>
    </source>
</evidence>
<evidence type="ECO:0000256" key="2">
    <source>
        <dbReference type="ARBA" id="ARBA00022448"/>
    </source>
</evidence>
<protein>
    <submittedName>
        <fullName evidence="8">Uncharacterized protein</fullName>
    </submittedName>
</protein>
<dbReference type="OMA" id="MEYGARE"/>
<gene>
    <name evidence="8" type="ORF">AMSG_06123</name>
</gene>
<evidence type="ECO:0000256" key="5">
    <source>
        <dbReference type="ARBA" id="ARBA00022989"/>
    </source>
</evidence>
<keyword evidence="9" id="KW-1185">Reference proteome</keyword>
<dbReference type="GO" id="GO:0005789">
    <property type="term" value="C:endoplasmic reticulum membrane"/>
    <property type="evidence" value="ECO:0007669"/>
    <property type="project" value="TreeGrafter"/>
</dbReference>
<dbReference type="GO" id="GO:0031902">
    <property type="term" value="C:late endosome membrane"/>
    <property type="evidence" value="ECO:0007669"/>
    <property type="project" value="TreeGrafter"/>
</dbReference>
<dbReference type="OrthoDB" id="158360at2759"/>
<keyword evidence="4" id="KW-0653">Protein transport</keyword>
<dbReference type="PANTHER" id="PTHR21230:SF1">
    <property type="entry name" value="GOLGI SNAP RECEPTOR COMPLEX MEMBER 2"/>
    <property type="match status" value="1"/>
</dbReference>
<evidence type="ECO:0000256" key="1">
    <source>
        <dbReference type="ARBA" id="ARBA00004211"/>
    </source>
</evidence>
<keyword evidence="3 7" id="KW-0812">Transmembrane</keyword>
<comment type="subcellular location">
    <subcellularLocation>
        <location evidence="1">Membrane</location>
        <topology evidence="1">Single-pass type IV membrane protein</topology>
    </subcellularLocation>
</comment>
<evidence type="ECO:0000313" key="8">
    <source>
        <dbReference type="EMBL" id="KNC49839.1"/>
    </source>
</evidence>
<dbReference type="RefSeq" id="XP_013757330.1">
    <property type="nucleotide sequence ID" value="XM_013901876.1"/>
</dbReference>
<dbReference type="STRING" id="461836.A0A0L0DBW0"/>
<dbReference type="eggNOG" id="KOG3251">
    <property type="taxonomic scope" value="Eukaryota"/>
</dbReference>
<dbReference type="GeneID" id="25565371"/>
<dbReference type="GO" id="GO:0012507">
    <property type="term" value="C:ER to Golgi transport vesicle membrane"/>
    <property type="evidence" value="ECO:0007669"/>
    <property type="project" value="TreeGrafter"/>
</dbReference>
<dbReference type="GO" id="GO:0006906">
    <property type="term" value="P:vesicle fusion"/>
    <property type="evidence" value="ECO:0007669"/>
    <property type="project" value="TreeGrafter"/>
</dbReference>
<name>A0A0L0DBW0_THETB</name>
<dbReference type="GO" id="GO:0015031">
    <property type="term" value="P:protein transport"/>
    <property type="evidence" value="ECO:0007669"/>
    <property type="project" value="UniProtKB-KW"/>
</dbReference>
<dbReference type="GO" id="GO:0031201">
    <property type="term" value="C:SNARE complex"/>
    <property type="evidence" value="ECO:0007669"/>
    <property type="project" value="TreeGrafter"/>
</dbReference>
<evidence type="ECO:0000256" key="6">
    <source>
        <dbReference type="ARBA" id="ARBA00023136"/>
    </source>
</evidence>
<keyword evidence="5 7" id="KW-1133">Transmembrane helix</keyword>
<evidence type="ECO:0000256" key="4">
    <source>
        <dbReference type="ARBA" id="ARBA00022927"/>
    </source>
</evidence>
<feature type="transmembrane region" description="Helical" evidence="7">
    <location>
        <begin position="125"/>
        <end position="145"/>
    </location>
</feature>
<sequence length="162" mass="17385">MGDARAQVVADELEALLAEDAKHGLRAAEAASGGAGGRGGGFRAGGGEEVRIDMDAVADEAAGLSRASSRLDEMIEMGWASVDQLREDGSMLKRAKTKLLDLSASLGFSLDVIRMVERRDGQDRWILYAGMLLVVVVLLVSVFYIRPWWRGEGAWAPAPPPM</sequence>
<dbReference type="GO" id="GO:0000149">
    <property type="term" value="F:SNARE binding"/>
    <property type="evidence" value="ECO:0007669"/>
    <property type="project" value="TreeGrafter"/>
</dbReference>
<dbReference type="Pfam" id="PF12352">
    <property type="entry name" value="V-SNARE_C"/>
    <property type="match status" value="1"/>
</dbReference>
<accession>A0A0L0DBW0</accession>
<evidence type="ECO:0000256" key="7">
    <source>
        <dbReference type="SAM" id="Phobius"/>
    </source>
</evidence>
<dbReference type="GO" id="GO:0005794">
    <property type="term" value="C:Golgi apparatus"/>
    <property type="evidence" value="ECO:0007669"/>
    <property type="project" value="TreeGrafter"/>
</dbReference>
<keyword evidence="6 7" id="KW-0472">Membrane</keyword>
<keyword evidence="2" id="KW-0813">Transport</keyword>
<organism evidence="8 9">
    <name type="scientific">Thecamonas trahens ATCC 50062</name>
    <dbReference type="NCBI Taxonomy" id="461836"/>
    <lineage>
        <taxon>Eukaryota</taxon>
        <taxon>Apusozoa</taxon>
        <taxon>Apusomonadida</taxon>
        <taxon>Apusomonadidae</taxon>
        <taxon>Thecamonas</taxon>
    </lineage>
</organism>
<dbReference type="AlphaFoldDB" id="A0A0L0DBW0"/>
<proteinExistence type="predicted"/>
<dbReference type="Proteomes" id="UP000054408">
    <property type="component" value="Unassembled WGS sequence"/>
</dbReference>